<evidence type="ECO:0000256" key="2">
    <source>
        <dbReference type="ARBA" id="ARBA00022552"/>
    </source>
</evidence>
<dbReference type="NCBIfam" id="NF009639">
    <property type="entry name" value="PRK13168.1"/>
    <property type="match status" value="1"/>
</dbReference>
<feature type="binding site" evidence="11 12">
    <location>
        <position position="380"/>
    </location>
    <ligand>
        <name>S-adenosyl-L-methionine</name>
        <dbReference type="ChEBI" id="CHEBI:59789"/>
    </ligand>
</feature>
<dbReference type="SUPFAM" id="SSF50249">
    <property type="entry name" value="Nucleic acid-binding proteins"/>
    <property type="match status" value="1"/>
</dbReference>
<evidence type="ECO:0000313" key="16">
    <source>
        <dbReference type="Proteomes" id="UP000255061"/>
    </source>
</evidence>
<proteinExistence type="inferred from homology"/>
<feature type="domain" description="TRAM" evidence="14">
    <location>
        <begin position="12"/>
        <end position="70"/>
    </location>
</feature>
<feature type="binding site" evidence="11 12">
    <location>
        <position position="333"/>
    </location>
    <ligand>
        <name>S-adenosyl-L-methionine</name>
        <dbReference type="ChEBI" id="CHEBI:59789"/>
    </ligand>
</feature>
<feature type="binding site" evidence="11 12">
    <location>
        <position position="283"/>
    </location>
    <ligand>
        <name>S-adenosyl-L-methionine</name>
        <dbReference type="ChEBI" id="CHEBI:59789"/>
    </ligand>
</feature>
<dbReference type="PROSITE" id="PS51687">
    <property type="entry name" value="SAM_MT_RNA_M5U"/>
    <property type="match status" value="1"/>
</dbReference>
<keyword evidence="4 11" id="KW-0808">Transferase</keyword>
<dbReference type="NCBIfam" id="TIGR00479">
    <property type="entry name" value="rumA"/>
    <property type="match status" value="1"/>
</dbReference>
<dbReference type="Gene3D" id="2.40.50.140">
    <property type="entry name" value="Nucleic acid-binding proteins"/>
    <property type="match status" value="1"/>
</dbReference>
<dbReference type="PANTHER" id="PTHR11061:SF49">
    <property type="entry name" value="23S RRNA (URACIL(1939)-C(5))-METHYLTRANSFERASE RLMD"/>
    <property type="match status" value="1"/>
</dbReference>
<feature type="binding site" evidence="11">
    <location>
        <position position="83"/>
    </location>
    <ligand>
        <name>[4Fe-4S] cluster</name>
        <dbReference type="ChEBI" id="CHEBI:49883"/>
    </ligand>
</feature>
<dbReference type="InterPro" id="IPR029063">
    <property type="entry name" value="SAM-dependent_MTases_sf"/>
</dbReference>
<dbReference type="AlphaFoldDB" id="A0A380A9E7"/>
<dbReference type="CDD" id="cd02440">
    <property type="entry name" value="AdoMet_MTases"/>
    <property type="match status" value="1"/>
</dbReference>
<dbReference type="InterPro" id="IPR001566">
    <property type="entry name" value="23S_rRNA_MeTrfase_RlmD"/>
</dbReference>
<evidence type="ECO:0000256" key="3">
    <source>
        <dbReference type="ARBA" id="ARBA00022603"/>
    </source>
</evidence>
<evidence type="ECO:0000256" key="8">
    <source>
        <dbReference type="ARBA" id="ARBA00023014"/>
    </source>
</evidence>
<keyword evidence="6 11" id="KW-0479">Metal-binding</keyword>
<evidence type="ECO:0000256" key="6">
    <source>
        <dbReference type="ARBA" id="ARBA00022723"/>
    </source>
</evidence>
<keyword evidence="5 11" id="KW-0949">S-adenosyl-L-methionine</keyword>
<comment type="catalytic activity">
    <reaction evidence="9 11">
        <text>uridine(1939) in 23S rRNA + S-adenosyl-L-methionine = 5-methyluridine(1939) in 23S rRNA + S-adenosyl-L-homocysteine + H(+)</text>
        <dbReference type="Rhea" id="RHEA:42908"/>
        <dbReference type="Rhea" id="RHEA-COMP:10278"/>
        <dbReference type="Rhea" id="RHEA-COMP:10279"/>
        <dbReference type="ChEBI" id="CHEBI:15378"/>
        <dbReference type="ChEBI" id="CHEBI:57856"/>
        <dbReference type="ChEBI" id="CHEBI:59789"/>
        <dbReference type="ChEBI" id="CHEBI:65315"/>
        <dbReference type="ChEBI" id="CHEBI:74447"/>
        <dbReference type="EC" id="2.1.1.190"/>
    </reaction>
</comment>
<dbReference type="EC" id="2.1.1.190" evidence="11"/>
<dbReference type="Proteomes" id="UP000255061">
    <property type="component" value="Unassembled WGS sequence"/>
</dbReference>
<keyword evidence="8 11" id="KW-0411">Iron-sulfur</keyword>
<dbReference type="PROSITE" id="PS50926">
    <property type="entry name" value="TRAM"/>
    <property type="match status" value="1"/>
</dbReference>
<dbReference type="Gene3D" id="2.40.50.1070">
    <property type="match status" value="1"/>
</dbReference>
<dbReference type="HAMAP" id="MF_01010">
    <property type="entry name" value="23SrRNA_methyltr_RlmD"/>
    <property type="match status" value="1"/>
</dbReference>
<keyword evidence="1 11" id="KW-0004">4Fe-4S</keyword>
<feature type="binding site" evidence="11">
    <location>
        <position position="171"/>
    </location>
    <ligand>
        <name>[4Fe-4S] cluster</name>
        <dbReference type="ChEBI" id="CHEBI:49883"/>
    </ligand>
</feature>
<evidence type="ECO:0000256" key="9">
    <source>
        <dbReference type="ARBA" id="ARBA00052756"/>
    </source>
</evidence>
<dbReference type="Pfam" id="PF05958">
    <property type="entry name" value="tRNA_U5-meth_tr"/>
    <property type="match status" value="1"/>
</dbReference>
<dbReference type="EMBL" id="UGYV01000001">
    <property type="protein sequence ID" value="SUI76746.1"/>
    <property type="molecule type" value="Genomic_DNA"/>
</dbReference>
<sequence length="450" mass="49062">MAQFFKAKPNSSKQLSAKLSLSVNQLDHLGAGIAQHQGKVVFIPGALPNEVVTVQLTEQKKNYARAKLINIDTASAERVTPECPHYHTCGGCDLQHMSLAGQREHKEAALLDIMAKFAGAEDGALSPALTGEGWHYRRRARLATLFDKNTKHLSLGFRAASSSNVVPISQCQVLAKPLSDLIVPFAKLLNQLSAKASLGHLELIAADNGHFAVLRVTKSLNDKDIAKLSAFAELHQIYICLQDNEGQFQAIGAELVLPVYQLLDENTPSNAVSLSFTPGNFVQVNGQINKAMVAQAMDWLAPAADERILDLFCGMGNFSLPLAKMGSDVIGVEGVAEMVTQARVNAKANNLDNLTFYHGDLSADLSLEPWMGKIDKLLLDPARAGAFESLQWLKKMKPRKVVYVSCNPASLARDSAVLLERGYKLQQLGLIDMFPQTHHIEAMALFELTK</sequence>
<keyword evidence="7 11" id="KW-0408">Iron</keyword>
<dbReference type="InterPro" id="IPR010280">
    <property type="entry name" value="U5_MeTrfase_fam"/>
</dbReference>
<dbReference type="FunFam" id="2.40.50.140:FF:000097">
    <property type="entry name" value="23S rRNA (uracil(1939)-C(5))-methyltransferase RlmD"/>
    <property type="match status" value="1"/>
</dbReference>
<dbReference type="Pfam" id="PF01938">
    <property type="entry name" value="TRAM"/>
    <property type="match status" value="1"/>
</dbReference>
<dbReference type="GO" id="GO:0070475">
    <property type="term" value="P:rRNA base methylation"/>
    <property type="evidence" value="ECO:0007669"/>
    <property type="project" value="TreeGrafter"/>
</dbReference>
<dbReference type="GO" id="GO:0051539">
    <property type="term" value="F:4 iron, 4 sulfur cluster binding"/>
    <property type="evidence" value="ECO:0007669"/>
    <property type="project" value="UniProtKB-KW"/>
</dbReference>
<protein>
    <recommendedName>
        <fullName evidence="11">23S rRNA (uracil(1939)-C(5))-methyltransferase RlmD</fullName>
        <ecNumber evidence="11">2.1.1.190</ecNumber>
    </recommendedName>
    <alternativeName>
        <fullName evidence="11">23S rRNA(m5U1939)-methyltransferase</fullName>
    </alternativeName>
</protein>
<dbReference type="PROSITE" id="PS01230">
    <property type="entry name" value="TRMA_1"/>
    <property type="match status" value="1"/>
</dbReference>
<gene>
    <name evidence="11 15" type="primary">rlmD</name>
    <name evidence="15" type="ORF">NCTC10736_01969</name>
</gene>
<evidence type="ECO:0000313" key="15">
    <source>
        <dbReference type="EMBL" id="SUI76746.1"/>
    </source>
</evidence>
<comment type="similarity">
    <text evidence="11">Belongs to the class I-like SAM-binding methyltransferase superfamily. RNA M5U methyltransferase family. RlmD subfamily.</text>
</comment>
<dbReference type="SUPFAM" id="SSF53335">
    <property type="entry name" value="S-adenosyl-L-methionine-dependent methyltransferases"/>
    <property type="match status" value="1"/>
</dbReference>
<keyword evidence="2 11" id="KW-0698">rRNA processing</keyword>
<evidence type="ECO:0000256" key="7">
    <source>
        <dbReference type="ARBA" id="ARBA00023004"/>
    </source>
</evidence>
<evidence type="ECO:0000256" key="11">
    <source>
        <dbReference type="HAMAP-Rule" id="MF_01010"/>
    </source>
</evidence>
<accession>A0A380A9E7</accession>
<comment type="function">
    <text evidence="10 11">Catalyzes the formation of 5-methyl-uridine at position 1939 (m5U1939) in 23S rRNA.</text>
</comment>
<evidence type="ECO:0000256" key="5">
    <source>
        <dbReference type="ARBA" id="ARBA00022691"/>
    </source>
</evidence>
<dbReference type="Gene3D" id="3.40.50.150">
    <property type="entry name" value="Vaccinia Virus protein VP39"/>
    <property type="match status" value="1"/>
</dbReference>
<dbReference type="PANTHER" id="PTHR11061">
    <property type="entry name" value="RNA M5U METHYLTRANSFERASE"/>
    <property type="match status" value="1"/>
</dbReference>
<feature type="binding site" evidence="11">
    <location>
        <position position="89"/>
    </location>
    <ligand>
        <name>[4Fe-4S] cluster</name>
        <dbReference type="ChEBI" id="CHEBI:49883"/>
    </ligand>
</feature>
<feature type="binding site" evidence="11">
    <location>
        <position position="92"/>
    </location>
    <ligand>
        <name>[4Fe-4S] cluster</name>
        <dbReference type="ChEBI" id="CHEBI:49883"/>
    </ligand>
</feature>
<dbReference type="InterPro" id="IPR030391">
    <property type="entry name" value="MeTrfase_TrmA_CS"/>
</dbReference>
<evidence type="ECO:0000256" key="12">
    <source>
        <dbReference type="PROSITE-ProRule" id="PRU01024"/>
    </source>
</evidence>
<dbReference type="PROSITE" id="PS01231">
    <property type="entry name" value="TRMA_2"/>
    <property type="match status" value="1"/>
</dbReference>
<dbReference type="FunFam" id="3.40.50.150:FF:000009">
    <property type="entry name" value="23S rRNA (Uracil(1939)-C(5))-methyltransferase RlmD"/>
    <property type="match status" value="1"/>
</dbReference>
<evidence type="ECO:0000259" key="14">
    <source>
        <dbReference type="PROSITE" id="PS50926"/>
    </source>
</evidence>
<evidence type="ECO:0000256" key="10">
    <source>
        <dbReference type="ARBA" id="ARBA00059995"/>
    </source>
</evidence>
<dbReference type="InterPro" id="IPR030390">
    <property type="entry name" value="MeTrfase_TrmA_AS"/>
</dbReference>
<feature type="active site" description="Nucleophile" evidence="11 12">
    <location>
        <position position="406"/>
    </location>
</feature>
<name>A0A380A9E7_9GAMM</name>
<feature type="binding site" evidence="11">
    <location>
        <position position="317"/>
    </location>
    <ligand>
        <name>S-adenosyl-L-methionine</name>
        <dbReference type="ChEBI" id="CHEBI:59789"/>
    </ligand>
</feature>
<dbReference type="GO" id="GO:0070041">
    <property type="term" value="F:rRNA (uridine-C5-)-methyltransferase activity"/>
    <property type="evidence" value="ECO:0007669"/>
    <property type="project" value="UniProtKB-UniRule"/>
</dbReference>
<dbReference type="GO" id="GO:0005506">
    <property type="term" value="F:iron ion binding"/>
    <property type="evidence" value="ECO:0007669"/>
    <property type="project" value="UniProtKB-UniRule"/>
</dbReference>
<dbReference type="GO" id="GO:0003723">
    <property type="term" value="F:RNA binding"/>
    <property type="evidence" value="ECO:0007669"/>
    <property type="project" value="InterPro"/>
</dbReference>
<dbReference type="InterPro" id="IPR002792">
    <property type="entry name" value="TRAM_dom"/>
</dbReference>
<dbReference type="InterPro" id="IPR012340">
    <property type="entry name" value="NA-bd_OB-fold"/>
</dbReference>
<evidence type="ECO:0000256" key="4">
    <source>
        <dbReference type="ARBA" id="ARBA00022679"/>
    </source>
</evidence>
<feature type="binding site" evidence="11">
    <location>
        <position position="360"/>
    </location>
    <ligand>
        <name>S-adenosyl-L-methionine</name>
        <dbReference type="ChEBI" id="CHEBI:59789"/>
    </ligand>
</feature>
<evidence type="ECO:0000256" key="1">
    <source>
        <dbReference type="ARBA" id="ARBA00022485"/>
    </source>
</evidence>
<feature type="binding site" evidence="11 12">
    <location>
        <position position="312"/>
    </location>
    <ligand>
        <name>S-adenosyl-L-methionine</name>
        <dbReference type="ChEBI" id="CHEBI:59789"/>
    </ligand>
</feature>
<feature type="active site" evidence="13">
    <location>
        <position position="406"/>
    </location>
</feature>
<organism evidence="15 16">
    <name type="scientific">Shewanella morhuae</name>
    <dbReference type="NCBI Taxonomy" id="365591"/>
    <lineage>
        <taxon>Bacteria</taxon>
        <taxon>Pseudomonadati</taxon>
        <taxon>Pseudomonadota</taxon>
        <taxon>Gammaproteobacteria</taxon>
        <taxon>Alteromonadales</taxon>
        <taxon>Shewanellaceae</taxon>
        <taxon>Shewanella</taxon>
    </lineage>
</organism>
<reference evidence="15 16" key="1">
    <citation type="submission" date="2018-06" db="EMBL/GenBank/DDBJ databases">
        <authorList>
            <consortium name="Pathogen Informatics"/>
            <person name="Doyle S."/>
        </authorList>
    </citation>
    <scope>NUCLEOTIDE SEQUENCE [LARGE SCALE GENOMIC DNA]</scope>
    <source>
        <strain evidence="15 16">NCTC10736</strain>
    </source>
</reference>
<evidence type="ECO:0000256" key="13">
    <source>
        <dbReference type="PROSITE-ProRule" id="PRU10015"/>
    </source>
</evidence>
<keyword evidence="3 11" id="KW-0489">Methyltransferase</keyword>
<dbReference type="RefSeq" id="WP_115406116.1">
    <property type="nucleotide sequence ID" value="NZ_BPFE01000007.1"/>
</dbReference>